<accession>A0AAE1XKT6</accession>
<keyword evidence="3" id="KW-1185">Reference proteome</keyword>
<gene>
    <name evidence="2" type="ORF">Salat_2767000</name>
</gene>
<dbReference type="EMBL" id="JACGWO010000012">
    <property type="protein sequence ID" value="KAK4413544.1"/>
    <property type="molecule type" value="Genomic_DNA"/>
</dbReference>
<protein>
    <submittedName>
        <fullName evidence="2">Uncharacterized protein</fullName>
    </submittedName>
</protein>
<dbReference type="Proteomes" id="UP001293254">
    <property type="component" value="Unassembled WGS sequence"/>
</dbReference>
<dbReference type="AlphaFoldDB" id="A0AAE1XKT6"/>
<organism evidence="2 3">
    <name type="scientific">Sesamum alatum</name>
    <dbReference type="NCBI Taxonomy" id="300844"/>
    <lineage>
        <taxon>Eukaryota</taxon>
        <taxon>Viridiplantae</taxon>
        <taxon>Streptophyta</taxon>
        <taxon>Embryophyta</taxon>
        <taxon>Tracheophyta</taxon>
        <taxon>Spermatophyta</taxon>
        <taxon>Magnoliopsida</taxon>
        <taxon>eudicotyledons</taxon>
        <taxon>Gunneridae</taxon>
        <taxon>Pentapetalae</taxon>
        <taxon>asterids</taxon>
        <taxon>lamiids</taxon>
        <taxon>Lamiales</taxon>
        <taxon>Pedaliaceae</taxon>
        <taxon>Sesamum</taxon>
    </lineage>
</organism>
<sequence length="127" mass="14568">MGEGDKELGRLNRSLKLTDDEEQRLVLLDELWDSDMNRHQLALVGNLLLIKIIKVRGLGNVGSRNAEFGQNPWPELPYRLWLNWEETSDRKMDEHTASYGQNERSQFRPQPRNIETGDGYDGGGGDE</sequence>
<comment type="caution">
    <text evidence="2">The sequence shown here is derived from an EMBL/GenBank/DDBJ whole genome shotgun (WGS) entry which is preliminary data.</text>
</comment>
<feature type="compositionally biased region" description="Polar residues" evidence="1">
    <location>
        <begin position="98"/>
        <end position="108"/>
    </location>
</feature>
<reference evidence="2" key="1">
    <citation type="submission" date="2020-06" db="EMBL/GenBank/DDBJ databases">
        <authorList>
            <person name="Li T."/>
            <person name="Hu X."/>
            <person name="Zhang T."/>
            <person name="Song X."/>
            <person name="Zhang H."/>
            <person name="Dai N."/>
            <person name="Sheng W."/>
            <person name="Hou X."/>
            <person name="Wei L."/>
        </authorList>
    </citation>
    <scope>NUCLEOTIDE SEQUENCE</scope>
    <source>
        <strain evidence="2">3651</strain>
        <tissue evidence="2">Leaf</tissue>
    </source>
</reference>
<proteinExistence type="predicted"/>
<evidence type="ECO:0000313" key="3">
    <source>
        <dbReference type="Proteomes" id="UP001293254"/>
    </source>
</evidence>
<feature type="region of interest" description="Disordered" evidence="1">
    <location>
        <begin position="92"/>
        <end position="127"/>
    </location>
</feature>
<evidence type="ECO:0000256" key="1">
    <source>
        <dbReference type="SAM" id="MobiDB-lite"/>
    </source>
</evidence>
<reference evidence="2" key="2">
    <citation type="journal article" date="2024" name="Plant">
        <title>Genomic evolution and insights into agronomic trait innovations of Sesamum species.</title>
        <authorList>
            <person name="Miao H."/>
            <person name="Wang L."/>
            <person name="Qu L."/>
            <person name="Liu H."/>
            <person name="Sun Y."/>
            <person name="Le M."/>
            <person name="Wang Q."/>
            <person name="Wei S."/>
            <person name="Zheng Y."/>
            <person name="Lin W."/>
            <person name="Duan Y."/>
            <person name="Cao H."/>
            <person name="Xiong S."/>
            <person name="Wang X."/>
            <person name="Wei L."/>
            <person name="Li C."/>
            <person name="Ma Q."/>
            <person name="Ju M."/>
            <person name="Zhao R."/>
            <person name="Li G."/>
            <person name="Mu C."/>
            <person name="Tian Q."/>
            <person name="Mei H."/>
            <person name="Zhang T."/>
            <person name="Gao T."/>
            <person name="Zhang H."/>
        </authorList>
    </citation>
    <scope>NUCLEOTIDE SEQUENCE</scope>
    <source>
        <strain evidence="2">3651</strain>
    </source>
</reference>
<evidence type="ECO:0000313" key="2">
    <source>
        <dbReference type="EMBL" id="KAK4413544.1"/>
    </source>
</evidence>
<name>A0AAE1XKT6_9LAMI</name>